<dbReference type="OrthoDB" id="1367865at2759"/>
<dbReference type="CDD" id="cd00200">
    <property type="entry name" value="WD40"/>
    <property type="match status" value="1"/>
</dbReference>
<evidence type="ECO:0000313" key="8">
    <source>
        <dbReference type="Proteomes" id="UP000193218"/>
    </source>
</evidence>
<feature type="compositionally biased region" description="Pro residues" evidence="6">
    <location>
        <begin position="201"/>
        <end position="210"/>
    </location>
</feature>
<protein>
    <submittedName>
        <fullName evidence="7">WD40-repeat-containing domain protein</fullName>
    </submittedName>
</protein>
<dbReference type="PANTHER" id="PTHR22846">
    <property type="entry name" value="WD40 REPEAT PROTEIN"/>
    <property type="match status" value="1"/>
</dbReference>
<feature type="compositionally biased region" description="Basic and acidic residues" evidence="6">
    <location>
        <begin position="280"/>
        <end position="307"/>
    </location>
</feature>
<keyword evidence="4" id="KW-0539">Nucleus</keyword>
<dbReference type="PROSITE" id="PS50896">
    <property type="entry name" value="LISH"/>
    <property type="match status" value="1"/>
</dbReference>
<feature type="repeat" description="WD" evidence="5">
    <location>
        <begin position="560"/>
        <end position="602"/>
    </location>
</feature>
<evidence type="ECO:0000256" key="6">
    <source>
        <dbReference type="SAM" id="MobiDB-lite"/>
    </source>
</evidence>
<dbReference type="Pfam" id="PF08513">
    <property type="entry name" value="LisH"/>
    <property type="match status" value="1"/>
</dbReference>
<feature type="repeat" description="WD" evidence="5">
    <location>
        <begin position="374"/>
        <end position="416"/>
    </location>
</feature>
<dbReference type="AlphaFoldDB" id="A0A1Y1UQM4"/>
<dbReference type="InterPro" id="IPR036322">
    <property type="entry name" value="WD40_repeat_dom_sf"/>
</dbReference>
<dbReference type="Pfam" id="PF00400">
    <property type="entry name" value="WD40"/>
    <property type="match status" value="5"/>
</dbReference>
<proteinExistence type="predicted"/>
<dbReference type="PROSITE" id="PS50294">
    <property type="entry name" value="WD_REPEATS_REGION"/>
    <property type="match status" value="1"/>
</dbReference>
<dbReference type="GO" id="GO:0006357">
    <property type="term" value="P:regulation of transcription by RNA polymerase II"/>
    <property type="evidence" value="ECO:0007669"/>
    <property type="project" value="TreeGrafter"/>
</dbReference>
<keyword evidence="2 5" id="KW-0853">WD repeat</keyword>
<keyword evidence="3" id="KW-0677">Repeat</keyword>
<accession>A0A1Y1UQM4</accession>
<sequence>MSHTAIWDMANDPKLTSVDFDPATYDPTRDVDEDEEEDIGVLGPKCELSSVEINILIYLYLVESNLSHTAFALLSESQLASTSLFRYFNPHYPSPSAPINSKGKGVATNGTPGPSKSPTDSLFGKSDRRIPRGELIRKLWKAIRWEAVERHVQPNGDPYPNQCPNPFHLLIPHVCPSSYASSASNPPLPLPSALTLSPLPSKAPEPFPPLPEDEEDDQQAIAGPSSSKSKQEEGASSVKGGKRKIRRLSIGSERNDESTRSASPAVPPPSGAKKDKKRVRVSEGSEVESLRATRGRNGKEFTYDGMDRQTNGTKRPSSKKSTSRIHSPDKRNRSRRNGSVQADEEMDVDGEDKVKNAVKKQGPLWLSQEDISVHTDHRDMVTALAWNPRNLDVLATGSGDGSGRMWDFHSDAEPRPRTLSNPQKSLVLSHKSIDAGRKSVTCLAWHPDGTVVATGSQDGVGRLFTPSGHLQGIMSYGRGIINALKFSPSGSTILVAKTDFTVCLFLVGNNYNQDMKASFESHTKEVNDIDWLDDHVFASGGNDHTIFVFRTNDRRPRYTLKGHTDDVTKIAWSPVAKDGQADSTDRLLASVSDDGNCMIWKLPAYPEDRGTSSRSISPVKPSASARDGKEGKEDDDYFAGNASLPGIDHCIQKLVVVANSENRRMDTLQWSPSCKEGRMILAAGGQDSTVKLFNALTGECLHTLNGFESGTGSIAFSPLAQGLIAVGGWDGRLGIYNVGSGVLVKEYEIEEDPGRQSSREKPMMLTMAWREDGDQLAVGLYNKTLMTVNVGDLGQANIEE</sequence>
<feature type="region of interest" description="Disordered" evidence="6">
    <location>
        <begin position="96"/>
        <end position="126"/>
    </location>
</feature>
<dbReference type="EMBL" id="NBSH01000002">
    <property type="protein sequence ID" value="ORX40289.1"/>
    <property type="molecule type" value="Genomic_DNA"/>
</dbReference>
<dbReference type="InterPro" id="IPR015943">
    <property type="entry name" value="WD40/YVTN_repeat-like_dom_sf"/>
</dbReference>
<dbReference type="PROSITE" id="PS50082">
    <property type="entry name" value="WD_REPEATS_2"/>
    <property type="match status" value="3"/>
</dbReference>
<name>A0A1Y1UQM4_9TREE</name>
<feature type="compositionally biased region" description="Polar residues" evidence="6">
    <location>
        <begin position="108"/>
        <end position="120"/>
    </location>
</feature>
<evidence type="ECO:0000256" key="5">
    <source>
        <dbReference type="PROSITE-ProRule" id="PRU00221"/>
    </source>
</evidence>
<evidence type="ECO:0000256" key="4">
    <source>
        <dbReference type="ARBA" id="ARBA00023242"/>
    </source>
</evidence>
<feature type="region of interest" description="Disordered" evidence="6">
    <location>
        <begin position="178"/>
        <end position="352"/>
    </location>
</feature>
<dbReference type="InterPro" id="IPR045183">
    <property type="entry name" value="Ebi-like"/>
</dbReference>
<dbReference type="Gene3D" id="2.130.10.10">
    <property type="entry name" value="YVTN repeat-like/Quinoprotein amine dehydrogenase"/>
    <property type="match status" value="1"/>
</dbReference>
<comment type="caution">
    <text evidence="7">The sequence shown here is derived from an EMBL/GenBank/DDBJ whole genome shotgun (WGS) entry which is preliminary data.</text>
</comment>
<dbReference type="GeneID" id="33556702"/>
<keyword evidence="8" id="KW-1185">Reference proteome</keyword>
<feature type="compositionally biased region" description="Low complexity" evidence="6">
    <location>
        <begin position="178"/>
        <end position="200"/>
    </location>
</feature>
<dbReference type="InterPro" id="IPR006594">
    <property type="entry name" value="LisH"/>
</dbReference>
<organism evidence="7 8">
    <name type="scientific">Kockovaella imperatae</name>
    <dbReference type="NCBI Taxonomy" id="4999"/>
    <lineage>
        <taxon>Eukaryota</taxon>
        <taxon>Fungi</taxon>
        <taxon>Dikarya</taxon>
        <taxon>Basidiomycota</taxon>
        <taxon>Agaricomycotina</taxon>
        <taxon>Tremellomycetes</taxon>
        <taxon>Tremellales</taxon>
        <taxon>Cuniculitremaceae</taxon>
        <taxon>Kockovaella</taxon>
    </lineage>
</organism>
<dbReference type="GO" id="GO:0034967">
    <property type="term" value="C:Set3 complex"/>
    <property type="evidence" value="ECO:0007669"/>
    <property type="project" value="TreeGrafter"/>
</dbReference>
<evidence type="ECO:0000256" key="1">
    <source>
        <dbReference type="ARBA" id="ARBA00004123"/>
    </source>
</evidence>
<dbReference type="Proteomes" id="UP000193218">
    <property type="component" value="Unassembled WGS sequence"/>
</dbReference>
<dbReference type="RefSeq" id="XP_021874074.1">
    <property type="nucleotide sequence ID" value="XM_022014894.1"/>
</dbReference>
<evidence type="ECO:0000313" key="7">
    <source>
        <dbReference type="EMBL" id="ORX40289.1"/>
    </source>
</evidence>
<dbReference type="InParanoid" id="A0A1Y1UQM4"/>
<dbReference type="STRING" id="4999.A0A1Y1UQM4"/>
<dbReference type="InterPro" id="IPR001680">
    <property type="entry name" value="WD40_rpt"/>
</dbReference>
<evidence type="ECO:0000256" key="2">
    <source>
        <dbReference type="ARBA" id="ARBA00022574"/>
    </source>
</evidence>
<dbReference type="Gene3D" id="1.20.960.30">
    <property type="match status" value="1"/>
</dbReference>
<evidence type="ECO:0000256" key="3">
    <source>
        <dbReference type="ARBA" id="ARBA00022737"/>
    </source>
</evidence>
<dbReference type="SMART" id="SM00320">
    <property type="entry name" value="WD40"/>
    <property type="match status" value="7"/>
</dbReference>
<comment type="subcellular location">
    <subcellularLocation>
        <location evidence="1">Nucleus</location>
    </subcellularLocation>
</comment>
<dbReference type="SMART" id="SM00667">
    <property type="entry name" value="LisH"/>
    <property type="match status" value="1"/>
</dbReference>
<dbReference type="SUPFAM" id="SSF50978">
    <property type="entry name" value="WD40 repeat-like"/>
    <property type="match status" value="1"/>
</dbReference>
<feature type="repeat" description="WD" evidence="5">
    <location>
        <begin position="433"/>
        <end position="464"/>
    </location>
</feature>
<dbReference type="PANTHER" id="PTHR22846:SF2">
    <property type="entry name" value="F-BOX-LIKE_WD REPEAT-CONTAINING PROTEIN EBI"/>
    <property type="match status" value="1"/>
</dbReference>
<gene>
    <name evidence="7" type="ORF">BD324DRAFT_617192</name>
</gene>
<dbReference type="GO" id="GO:0003714">
    <property type="term" value="F:transcription corepressor activity"/>
    <property type="evidence" value="ECO:0007669"/>
    <property type="project" value="InterPro"/>
</dbReference>
<feature type="region of interest" description="Disordered" evidence="6">
    <location>
        <begin position="607"/>
        <end position="634"/>
    </location>
</feature>
<reference evidence="7 8" key="1">
    <citation type="submission" date="2017-03" db="EMBL/GenBank/DDBJ databases">
        <title>Widespread Adenine N6-methylation of Active Genes in Fungi.</title>
        <authorList>
            <consortium name="DOE Joint Genome Institute"/>
            <person name="Mondo S.J."/>
            <person name="Dannebaum R.O."/>
            <person name="Kuo R.C."/>
            <person name="Louie K.B."/>
            <person name="Bewick A.J."/>
            <person name="Labutti K."/>
            <person name="Haridas S."/>
            <person name="Kuo A."/>
            <person name="Salamov A."/>
            <person name="Ahrendt S.R."/>
            <person name="Lau R."/>
            <person name="Bowen B.P."/>
            <person name="Lipzen A."/>
            <person name="Sullivan W."/>
            <person name="Andreopoulos W.B."/>
            <person name="Clum A."/>
            <person name="Lindquist E."/>
            <person name="Daum C."/>
            <person name="Northen T.R."/>
            <person name="Ramamoorthy G."/>
            <person name="Schmitz R.J."/>
            <person name="Gryganskyi A."/>
            <person name="Culley D."/>
            <person name="Magnuson J."/>
            <person name="James T.Y."/>
            <person name="O'Malley M.A."/>
            <person name="Stajich J.E."/>
            <person name="Spatafora J.W."/>
            <person name="Visel A."/>
            <person name="Grigoriev I.V."/>
        </authorList>
    </citation>
    <scope>NUCLEOTIDE SEQUENCE [LARGE SCALE GENOMIC DNA]</scope>
    <source>
        <strain evidence="7 8">NRRL Y-17943</strain>
    </source>
</reference>